<proteinExistence type="predicted"/>
<feature type="region of interest" description="Disordered" evidence="1">
    <location>
        <begin position="273"/>
        <end position="293"/>
    </location>
</feature>
<gene>
    <name evidence="2" type="ORF">Ae201684_011408</name>
</gene>
<protein>
    <submittedName>
        <fullName evidence="2">Uncharacterized protein</fullName>
    </submittedName>
</protein>
<feature type="compositionally biased region" description="Basic and acidic residues" evidence="1">
    <location>
        <begin position="489"/>
        <end position="503"/>
    </location>
</feature>
<feature type="compositionally biased region" description="Polar residues" evidence="1">
    <location>
        <begin position="1045"/>
        <end position="1054"/>
    </location>
</feature>
<feature type="region of interest" description="Disordered" evidence="1">
    <location>
        <begin position="463"/>
        <end position="512"/>
    </location>
</feature>
<feature type="region of interest" description="Disordered" evidence="1">
    <location>
        <begin position="729"/>
        <end position="756"/>
    </location>
</feature>
<feature type="region of interest" description="Disordered" evidence="1">
    <location>
        <begin position="903"/>
        <end position="1079"/>
    </location>
</feature>
<feature type="compositionally biased region" description="Low complexity" evidence="1">
    <location>
        <begin position="1318"/>
        <end position="1338"/>
    </location>
</feature>
<sequence>MRWFCVSPTLQPGSQLRIRAEPDAASPETSDQRLCILDVVTVEKPPVKSSWYEAKWNASRGFIMSELTYPGFEGMKLLVPWESTPLLKIIYLYPETELVHETTRDVIVLESDSYVGVVATAVEEVNTEDDEENEIRELYIVKYLGESYRVDKSEVCIMAERIPENITFMLNPTLPPQATVAIRPWPNKEFEQIDVLVHGQSIRAELRSGVWIKIHDHGWAMWNDEAMKLELLKPSNVVQRYAESTQETAKYTPIDNKINDNLQELGPLALETPLEDVDDDRSPRDGYDPVVPYSEHLPAEQHSLQTTSPSKFTPDLIDSTLLKESTAAPATEPNQMDEERSKDRLIDDKFEGQRANLVDERPIHPSKTLQESTDEETSPNDKVIEPYVTSDALNGNLAEERPIHPAKTLEESPYESIPVENTSDDVATDVPMPSPPAPNKENNVEKSTFAATEVASNLFENERPIRPAPDNALHAFEPSPSSHLPNSIEDERPIRPASDDTLHAYEPTSSSQNTLEELVTELQDVNIMWSLQLELLESLKPYTTKTLSTDDLEKIQSMLGVKMCGTLHPKVAPVFLDIAFTFLKQLKPQAAPLTLHIGLLRLFQVKISLERLEPFLPSWIEKVPREEAWQSLETIVLSETPLSEIGMARLLTWWARHMTSLSPQNGNRGDLCSLKLCDGLIPFTTHRASKVREAAIEILAFVLSHQENHGATWLELVTDENVQQAVRDRMEQGGSGVSSVTKSSNLGSTSPKTKALERINQWKEQVATTASKEEENNPGVVVPFKEWKEEIVVNGSKDSKAEPKAKEKPLRLPVRSRFALLKQQQAMQITVESSEEPPAQQILVSSQETENASPKSPQDEPSEAVSIADKEVVSIPLAVTEEIKSQMDDSKAQTVVELSEINSSPVKPWMKPTKSPGKSKFAQWRQQQISQPTLDDADPVKSSSEAFNEVSNAYTPEDPIEQPSASIIDELITSEEAPSPTTTSEEESITAETAVVPLDDEQNLQVDEIGAGPVPQDANSPSEVEHITELAPFTQDSAPPRSSFDESSLQTLQVNDERLSPPQEETPQNDSTAESSSMQPVISISVATNDLEPPIDESLMEFRDSDVWIMDAENASVDEVDYLEDTFEMEINIEEYDPSHDNVTKTLTFDDDDDSNSEPVEEANISLTTAEELSPRTIFRSTICEEMDEIFPESKSIDGLYVPDSIVTKQLEVLKQMYPGEMFYRQVAMLEDAALILAATFTEAYDFLLDDEPELDEIVLTPKDLHAIETYKAQWKQAKESVLMELRPRTAVPHLTQSALVKPRLLEAKELFPQSPLTTTARARASSTLQPPSTPSLLRKPISNLTTPTTTRLARSASSITPPTTPPVSTTTTPARQSGMRLPSTRTPLSGLRQPSNRSLLPRKETS</sequence>
<dbReference type="EMBL" id="VJMJ01000144">
    <property type="protein sequence ID" value="KAF0731345.1"/>
    <property type="molecule type" value="Genomic_DNA"/>
</dbReference>
<feature type="region of interest" description="Disordered" evidence="1">
    <location>
        <begin position="320"/>
        <end position="381"/>
    </location>
</feature>
<feature type="compositionally biased region" description="Low complexity" evidence="1">
    <location>
        <begin position="974"/>
        <end position="983"/>
    </location>
</feature>
<feature type="compositionally biased region" description="Polar residues" evidence="1">
    <location>
        <begin position="941"/>
        <end position="954"/>
    </location>
</feature>
<feature type="region of interest" description="Disordered" evidence="1">
    <location>
        <begin position="830"/>
        <end position="867"/>
    </location>
</feature>
<feature type="compositionally biased region" description="Polar residues" evidence="1">
    <location>
        <begin position="842"/>
        <end position="856"/>
    </location>
</feature>
<accession>A0A6G0WV53</accession>
<evidence type="ECO:0000256" key="1">
    <source>
        <dbReference type="SAM" id="MobiDB-lite"/>
    </source>
</evidence>
<feature type="compositionally biased region" description="Basic and acidic residues" evidence="1">
    <location>
        <begin position="337"/>
        <end position="363"/>
    </location>
</feature>
<comment type="caution">
    <text evidence="2">The sequence shown here is derived from an EMBL/GenBank/DDBJ whole genome shotgun (WGS) entry which is preliminary data.</text>
</comment>
<evidence type="ECO:0000313" key="2">
    <source>
        <dbReference type="EMBL" id="KAF0731345.1"/>
    </source>
</evidence>
<feature type="compositionally biased region" description="Polar residues" evidence="1">
    <location>
        <begin position="1384"/>
        <end position="1399"/>
    </location>
</feature>
<feature type="compositionally biased region" description="Polar residues" evidence="1">
    <location>
        <begin position="924"/>
        <end position="933"/>
    </location>
</feature>
<evidence type="ECO:0000313" key="3">
    <source>
        <dbReference type="Proteomes" id="UP000481153"/>
    </source>
</evidence>
<reference evidence="2 3" key="1">
    <citation type="submission" date="2019-07" db="EMBL/GenBank/DDBJ databases">
        <title>Genomics analysis of Aphanomyces spp. identifies a new class of oomycete effector associated with host adaptation.</title>
        <authorList>
            <person name="Gaulin E."/>
        </authorList>
    </citation>
    <scope>NUCLEOTIDE SEQUENCE [LARGE SCALE GENOMIC DNA]</scope>
    <source>
        <strain evidence="2 3">ATCC 201684</strain>
    </source>
</reference>
<organism evidence="2 3">
    <name type="scientific">Aphanomyces euteiches</name>
    <dbReference type="NCBI Taxonomy" id="100861"/>
    <lineage>
        <taxon>Eukaryota</taxon>
        <taxon>Sar</taxon>
        <taxon>Stramenopiles</taxon>
        <taxon>Oomycota</taxon>
        <taxon>Saprolegniomycetes</taxon>
        <taxon>Saprolegniales</taxon>
        <taxon>Verrucalvaceae</taxon>
        <taxon>Aphanomyces</taxon>
    </lineage>
</organism>
<feature type="region of interest" description="Disordered" evidence="1">
    <location>
        <begin position="1316"/>
        <end position="1407"/>
    </location>
</feature>
<keyword evidence="3" id="KW-1185">Reference proteome</keyword>
<dbReference type="VEuPathDB" id="FungiDB:AeMF1_008827"/>
<feature type="compositionally biased region" description="Polar residues" evidence="1">
    <location>
        <begin position="741"/>
        <end position="752"/>
    </location>
</feature>
<feature type="compositionally biased region" description="Polar residues" evidence="1">
    <location>
        <begin position="1063"/>
        <end position="1079"/>
    </location>
</feature>
<name>A0A6G0WV53_9STRA</name>
<dbReference type="Proteomes" id="UP000481153">
    <property type="component" value="Unassembled WGS sequence"/>
</dbReference>
<feature type="region of interest" description="Disordered" evidence="1">
    <location>
        <begin position="405"/>
        <end position="444"/>
    </location>
</feature>
<feature type="compositionally biased region" description="Polar residues" evidence="1">
    <location>
        <begin position="1343"/>
        <end position="1360"/>
    </location>
</feature>